<dbReference type="RefSeq" id="WP_125552062.1">
    <property type="nucleotide sequence ID" value="NZ_JBHSSL010000117.1"/>
</dbReference>
<keyword evidence="3" id="KW-1185">Reference proteome</keyword>
<dbReference type="InterPro" id="IPR029064">
    <property type="entry name" value="Ribosomal_eL30-like_sf"/>
</dbReference>
<organism evidence="2 3">
    <name type="scientific">Loigolactobacillus jiayinensis</name>
    <dbReference type="NCBI Taxonomy" id="2486016"/>
    <lineage>
        <taxon>Bacteria</taxon>
        <taxon>Bacillati</taxon>
        <taxon>Bacillota</taxon>
        <taxon>Bacilli</taxon>
        <taxon>Lactobacillales</taxon>
        <taxon>Lactobacillaceae</taxon>
        <taxon>Loigolactobacillus</taxon>
    </lineage>
</organism>
<dbReference type="InterPro" id="IPR012543">
    <property type="entry name" value="DUF1694"/>
</dbReference>
<sequence length="147" mass="16230">MSENTDLESQLKSRMTGTPQTKPDERRHYLGSLRERVLLQITVAQLGDARTLPAFKQAVPKFTGAKLLLNGKLAATLKPYLQYATQNNLAFTMVNDESANTASDAVALLLVASTAVDQADVTISQYYSPVTKEQPKHSFLADLFQRD</sequence>
<dbReference type="Pfam" id="PF07997">
    <property type="entry name" value="DUF1694"/>
    <property type="match status" value="1"/>
</dbReference>
<reference evidence="3" key="1">
    <citation type="journal article" date="2019" name="Int. J. Syst. Evol. Microbiol.">
        <title>The Global Catalogue of Microorganisms (GCM) 10K type strain sequencing project: providing services to taxonomists for standard genome sequencing and annotation.</title>
        <authorList>
            <consortium name="The Broad Institute Genomics Platform"/>
            <consortium name="The Broad Institute Genome Sequencing Center for Infectious Disease"/>
            <person name="Wu L."/>
            <person name="Ma J."/>
        </authorList>
    </citation>
    <scope>NUCLEOTIDE SEQUENCE [LARGE SCALE GENOMIC DNA]</scope>
    <source>
        <strain evidence="3">CCM 8904</strain>
    </source>
</reference>
<feature type="compositionally biased region" description="Polar residues" evidence="1">
    <location>
        <begin position="1"/>
        <end position="21"/>
    </location>
</feature>
<dbReference type="SUPFAM" id="SSF160515">
    <property type="entry name" value="YueI-like"/>
    <property type="match status" value="1"/>
</dbReference>
<feature type="region of interest" description="Disordered" evidence="1">
    <location>
        <begin position="1"/>
        <end position="26"/>
    </location>
</feature>
<gene>
    <name evidence="2" type="ORF">ACFQGP_14605</name>
</gene>
<name>A0ABW1RG62_9LACO</name>
<dbReference type="Proteomes" id="UP001596289">
    <property type="component" value="Unassembled WGS sequence"/>
</dbReference>
<dbReference type="EMBL" id="JBHSSL010000117">
    <property type="protein sequence ID" value="MFC6171790.1"/>
    <property type="molecule type" value="Genomic_DNA"/>
</dbReference>
<evidence type="ECO:0000256" key="1">
    <source>
        <dbReference type="SAM" id="MobiDB-lite"/>
    </source>
</evidence>
<comment type="caution">
    <text evidence="2">The sequence shown here is derived from an EMBL/GenBank/DDBJ whole genome shotgun (WGS) entry which is preliminary data.</text>
</comment>
<proteinExistence type="predicted"/>
<evidence type="ECO:0000313" key="2">
    <source>
        <dbReference type="EMBL" id="MFC6171790.1"/>
    </source>
</evidence>
<dbReference type="Gene3D" id="3.30.1330.30">
    <property type="match status" value="1"/>
</dbReference>
<evidence type="ECO:0000313" key="3">
    <source>
        <dbReference type="Proteomes" id="UP001596289"/>
    </source>
</evidence>
<accession>A0ABW1RG62</accession>
<dbReference type="PIRSF" id="PIRSF034303">
    <property type="entry name" value="DUF1694"/>
    <property type="match status" value="1"/>
</dbReference>
<protein>
    <submittedName>
        <fullName evidence="2">YueI family protein</fullName>
    </submittedName>
</protein>